<keyword evidence="5 9" id="KW-0378">Hydrolase</keyword>
<evidence type="ECO:0000256" key="1">
    <source>
        <dbReference type="ARBA" id="ARBA00001913"/>
    </source>
</evidence>
<dbReference type="InterPro" id="IPR017850">
    <property type="entry name" value="Alkaline_phosphatase_core_sf"/>
</dbReference>
<reference evidence="9 10" key="1">
    <citation type="submission" date="2019-02" db="EMBL/GenBank/DDBJ databases">
        <title>Deep-cultivation of Planctomycetes and their phenomic and genomic characterization uncovers novel biology.</title>
        <authorList>
            <person name="Wiegand S."/>
            <person name="Jogler M."/>
            <person name="Boedeker C."/>
            <person name="Pinto D."/>
            <person name="Vollmers J."/>
            <person name="Rivas-Marin E."/>
            <person name="Kohn T."/>
            <person name="Peeters S.H."/>
            <person name="Heuer A."/>
            <person name="Rast P."/>
            <person name="Oberbeckmann S."/>
            <person name="Bunk B."/>
            <person name="Jeske O."/>
            <person name="Meyerdierks A."/>
            <person name="Storesund J.E."/>
            <person name="Kallscheuer N."/>
            <person name="Luecker S."/>
            <person name="Lage O.M."/>
            <person name="Pohl T."/>
            <person name="Merkel B.J."/>
            <person name="Hornburger P."/>
            <person name="Mueller R.-W."/>
            <person name="Bruemmer F."/>
            <person name="Labrenz M."/>
            <person name="Spormann A.M."/>
            <person name="Op den Camp H."/>
            <person name="Overmann J."/>
            <person name="Amann R."/>
            <person name="Jetten M.S.M."/>
            <person name="Mascher T."/>
            <person name="Medema M.H."/>
            <person name="Devos D.P."/>
            <person name="Kaster A.-K."/>
            <person name="Ovreas L."/>
            <person name="Rohde M."/>
            <person name="Galperin M.Y."/>
            <person name="Jogler C."/>
        </authorList>
    </citation>
    <scope>NUCLEOTIDE SEQUENCE [LARGE SCALE GENOMIC DNA]</scope>
    <source>
        <strain evidence="9 10">SV_7m_r</strain>
    </source>
</reference>
<dbReference type="PANTHER" id="PTHR42693:SF42">
    <property type="entry name" value="ARYLSULFATASE G"/>
    <property type="match status" value="1"/>
</dbReference>
<evidence type="ECO:0000256" key="7">
    <source>
        <dbReference type="SAM" id="SignalP"/>
    </source>
</evidence>
<dbReference type="RefSeq" id="WP_145275743.1">
    <property type="nucleotide sequence ID" value="NZ_CP036272.1"/>
</dbReference>
<keyword evidence="6" id="KW-0106">Calcium</keyword>
<comment type="cofactor">
    <cofactor evidence="1">
        <name>Ca(2+)</name>
        <dbReference type="ChEBI" id="CHEBI:29108"/>
    </cofactor>
</comment>
<evidence type="ECO:0000313" key="10">
    <source>
        <dbReference type="Proteomes" id="UP000315003"/>
    </source>
</evidence>
<keyword evidence="4 7" id="KW-0732">Signal</keyword>
<feature type="signal peptide" evidence="7">
    <location>
        <begin position="1"/>
        <end position="27"/>
    </location>
</feature>
<evidence type="ECO:0000256" key="4">
    <source>
        <dbReference type="ARBA" id="ARBA00022729"/>
    </source>
</evidence>
<gene>
    <name evidence="9" type="primary">atsA_57</name>
    <name evidence="9" type="ORF">SV7mr_41140</name>
</gene>
<dbReference type="OrthoDB" id="9783154at2"/>
<keyword evidence="10" id="KW-1185">Reference proteome</keyword>
<dbReference type="CDD" id="cd16144">
    <property type="entry name" value="ARS_like"/>
    <property type="match status" value="1"/>
</dbReference>
<dbReference type="InterPro" id="IPR000917">
    <property type="entry name" value="Sulfatase_N"/>
</dbReference>
<dbReference type="SUPFAM" id="SSF53649">
    <property type="entry name" value="Alkaline phosphatase-like"/>
    <property type="match status" value="1"/>
</dbReference>
<accession>A0A517SZJ6</accession>
<evidence type="ECO:0000256" key="3">
    <source>
        <dbReference type="ARBA" id="ARBA00022723"/>
    </source>
</evidence>
<dbReference type="Gene3D" id="3.40.720.10">
    <property type="entry name" value="Alkaline Phosphatase, subunit A"/>
    <property type="match status" value="1"/>
</dbReference>
<evidence type="ECO:0000259" key="8">
    <source>
        <dbReference type="Pfam" id="PF00884"/>
    </source>
</evidence>
<dbReference type="Gene3D" id="3.30.1120.10">
    <property type="match status" value="1"/>
</dbReference>
<dbReference type="PANTHER" id="PTHR42693">
    <property type="entry name" value="ARYLSULFATASE FAMILY MEMBER"/>
    <property type="match status" value="1"/>
</dbReference>
<name>A0A517SZJ6_9BACT</name>
<evidence type="ECO:0000256" key="6">
    <source>
        <dbReference type="ARBA" id="ARBA00022837"/>
    </source>
</evidence>
<dbReference type="AlphaFoldDB" id="A0A517SZJ6"/>
<dbReference type="PROSITE" id="PS00523">
    <property type="entry name" value="SULFATASE_1"/>
    <property type="match status" value="1"/>
</dbReference>
<comment type="similarity">
    <text evidence="2">Belongs to the sulfatase family.</text>
</comment>
<dbReference type="Pfam" id="PF00884">
    <property type="entry name" value="Sulfatase"/>
    <property type="match status" value="1"/>
</dbReference>
<evidence type="ECO:0000256" key="2">
    <source>
        <dbReference type="ARBA" id="ARBA00008779"/>
    </source>
</evidence>
<feature type="domain" description="Sulfatase N-terminal" evidence="8">
    <location>
        <begin position="30"/>
        <end position="352"/>
    </location>
</feature>
<sequence precursor="true">MNLRWIDFLACLSFAIALFGHTAPTQAAPPNIIVIMADDLGWRDLHCYGNQAIDTPCLDQFAGEGMRFTDAYAASPVCSPTRSAMMTGMAPARLRITNHAPGHPDGYSLENSDLQEAQSVRHLTLDYTTIAERLKTAGYDTAHLGKWHLSYVARNNQSGIKEADLRPQHQGFDINIGGTGRGGPPTYFSPYRNDALTDGPEGEYLPERLADEAIQYVQAHKDKPFFLSWWPFSVHYPLEAPNKLIEKYRQRKAINDPAYAAMIEGMDTAIGRFLTALDESGLRDNTLVIFKSDNGGYNGNNRPLRGFKGMMFEGGIRIPWMVRWPGVIEPGTTCRQPIISTDCFPTLLEVAGLKQQPDAICDGLSLLPLWKQTDGFERDAIHFHYPNYAFHKRNRLASAIRSGDFKLIRRYDDDSLELYDLKNDIGERKNLASSQPQLAKELNERLGKWLVDVDAALPQR</sequence>
<dbReference type="Proteomes" id="UP000315003">
    <property type="component" value="Chromosome"/>
</dbReference>
<evidence type="ECO:0000256" key="5">
    <source>
        <dbReference type="ARBA" id="ARBA00022801"/>
    </source>
</evidence>
<protein>
    <submittedName>
        <fullName evidence="9">Arylsulfatase</fullName>
        <ecNumber evidence="9">3.1.6.1</ecNumber>
    </submittedName>
</protein>
<dbReference type="EMBL" id="CP036272">
    <property type="protein sequence ID" value="QDT61577.1"/>
    <property type="molecule type" value="Genomic_DNA"/>
</dbReference>
<dbReference type="InterPro" id="IPR050738">
    <property type="entry name" value="Sulfatase"/>
</dbReference>
<dbReference type="GO" id="GO:0046872">
    <property type="term" value="F:metal ion binding"/>
    <property type="evidence" value="ECO:0007669"/>
    <property type="project" value="UniProtKB-KW"/>
</dbReference>
<dbReference type="GO" id="GO:0004065">
    <property type="term" value="F:arylsulfatase activity"/>
    <property type="evidence" value="ECO:0007669"/>
    <property type="project" value="UniProtKB-EC"/>
</dbReference>
<dbReference type="EC" id="3.1.6.1" evidence="9"/>
<feature type="chain" id="PRO_5022049833" evidence="7">
    <location>
        <begin position="28"/>
        <end position="460"/>
    </location>
</feature>
<evidence type="ECO:0000313" key="9">
    <source>
        <dbReference type="EMBL" id="QDT61577.1"/>
    </source>
</evidence>
<organism evidence="9 10">
    <name type="scientific">Stieleria bergensis</name>
    <dbReference type="NCBI Taxonomy" id="2528025"/>
    <lineage>
        <taxon>Bacteria</taxon>
        <taxon>Pseudomonadati</taxon>
        <taxon>Planctomycetota</taxon>
        <taxon>Planctomycetia</taxon>
        <taxon>Pirellulales</taxon>
        <taxon>Pirellulaceae</taxon>
        <taxon>Stieleria</taxon>
    </lineage>
</organism>
<proteinExistence type="inferred from homology"/>
<dbReference type="InterPro" id="IPR024607">
    <property type="entry name" value="Sulfatase_CS"/>
</dbReference>
<keyword evidence="3" id="KW-0479">Metal-binding</keyword>